<keyword evidence="3" id="KW-0949">S-adenosyl-L-methionine</keyword>
<accession>A0ABP0TFL3</accession>
<sequence>MALVLSSPFRLTPRFNVPQQLNFQSVVMACCPATSGGAGAAAIDAPFPSFQLAEQHFLINGRRLTVIQPKDVDEVIDMYIEQGRLDRDPYWCRIWPSAIALAEEILANPEHVRGLRVCDLGAGLGLAGLAAVLAGASEVVLYDREVQALVCALLTVHANIPEVATNLPLVLQPTPSESAVSDPRGSFKDVVKALPSFSKRLEQSDSGNLFGQGSLMTRIVKAELLDWTDKKAHGHNFDVVLACDVLYEKLAVPLIADLVPRLLCTHPGAKLLLADPVERNPRNREKFLQIFLESSSVQRFELEKIEEQRPHMDGSAHPVKVLHFKSV</sequence>
<dbReference type="Pfam" id="PF10294">
    <property type="entry name" value="Methyltransf_16"/>
    <property type="match status" value="1"/>
</dbReference>
<dbReference type="PANTHER" id="PTHR14614:SF164">
    <property type="entry name" value="HISTONE-ARGININE METHYLTRANSFERASE METTL23"/>
    <property type="match status" value="1"/>
</dbReference>
<gene>
    <name evidence="5" type="ORF">CSSPTR1EN2_LOCUS2788</name>
</gene>
<dbReference type="Gene3D" id="3.40.50.150">
    <property type="entry name" value="Vaccinia Virus protein VP39"/>
    <property type="match status" value="1"/>
</dbReference>
<evidence type="ECO:0000313" key="6">
    <source>
        <dbReference type="Proteomes" id="UP001497512"/>
    </source>
</evidence>
<dbReference type="InterPro" id="IPR019410">
    <property type="entry name" value="Methyltransf_16"/>
</dbReference>
<keyword evidence="6" id="KW-1185">Reference proteome</keyword>
<name>A0ABP0TFL3_9BRYO</name>
<evidence type="ECO:0000256" key="2">
    <source>
        <dbReference type="ARBA" id="ARBA00022679"/>
    </source>
</evidence>
<dbReference type="Proteomes" id="UP001497512">
    <property type="component" value="Chromosome 10"/>
</dbReference>
<keyword evidence="1" id="KW-0489">Methyltransferase</keyword>
<reference evidence="5" key="1">
    <citation type="submission" date="2024-02" db="EMBL/GenBank/DDBJ databases">
        <authorList>
            <consortium name="ELIXIR-Norway"/>
            <consortium name="Elixir Norway"/>
        </authorList>
    </citation>
    <scope>NUCLEOTIDE SEQUENCE</scope>
</reference>
<evidence type="ECO:0000256" key="4">
    <source>
        <dbReference type="ARBA" id="ARBA00043988"/>
    </source>
</evidence>
<dbReference type="SUPFAM" id="SSF53335">
    <property type="entry name" value="S-adenosyl-L-methionine-dependent methyltransferases"/>
    <property type="match status" value="1"/>
</dbReference>
<evidence type="ECO:0000256" key="3">
    <source>
        <dbReference type="ARBA" id="ARBA00022691"/>
    </source>
</evidence>
<evidence type="ECO:0000313" key="5">
    <source>
        <dbReference type="EMBL" id="CAK9194963.1"/>
    </source>
</evidence>
<comment type="similarity">
    <text evidence="4">Belongs to the methyltransferase superfamily. METTL23 family.</text>
</comment>
<protein>
    <recommendedName>
        <fullName evidence="7">S-adenosyl-L-methionine-dependent methyltransferase</fullName>
    </recommendedName>
</protein>
<organism evidence="5 6">
    <name type="scientific">Sphagnum troendelagicum</name>
    <dbReference type="NCBI Taxonomy" id="128251"/>
    <lineage>
        <taxon>Eukaryota</taxon>
        <taxon>Viridiplantae</taxon>
        <taxon>Streptophyta</taxon>
        <taxon>Embryophyta</taxon>
        <taxon>Bryophyta</taxon>
        <taxon>Sphagnophytina</taxon>
        <taxon>Sphagnopsida</taxon>
        <taxon>Sphagnales</taxon>
        <taxon>Sphagnaceae</taxon>
        <taxon>Sphagnum</taxon>
    </lineage>
</organism>
<proteinExistence type="inferred from homology"/>
<dbReference type="InterPro" id="IPR029063">
    <property type="entry name" value="SAM-dependent_MTases_sf"/>
</dbReference>
<evidence type="ECO:0000256" key="1">
    <source>
        <dbReference type="ARBA" id="ARBA00022603"/>
    </source>
</evidence>
<keyword evidence="2" id="KW-0808">Transferase</keyword>
<dbReference type="PANTHER" id="PTHR14614">
    <property type="entry name" value="HEPATOCELLULAR CARCINOMA-ASSOCIATED ANTIGEN"/>
    <property type="match status" value="1"/>
</dbReference>
<dbReference type="EMBL" id="OZ019902">
    <property type="protein sequence ID" value="CAK9194963.1"/>
    <property type="molecule type" value="Genomic_DNA"/>
</dbReference>
<evidence type="ECO:0008006" key="7">
    <source>
        <dbReference type="Google" id="ProtNLM"/>
    </source>
</evidence>